<keyword evidence="4 6" id="KW-0560">Oxidoreductase</keyword>
<evidence type="ECO:0000256" key="1">
    <source>
        <dbReference type="ARBA" id="ARBA00005206"/>
    </source>
</evidence>
<dbReference type="NCBIfam" id="TIGR00518">
    <property type="entry name" value="alaDH"/>
    <property type="match status" value="1"/>
</dbReference>
<name>A0ABV4UZX4_9BACL</name>
<dbReference type="Proteomes" id="UP001575622">
    <property type="component" value="Unassembled WGS sequence"/>
</dbReference>
<dbReference type="InterPro" id="IPR007698">
    <property type="entry name" value="AlaDH/PNT_NAD(H)-bd"/>
</dbReference>
<accession>A0ABV4UZX4</accession>
<dbReference type="Gene3D" id="3.40.50.720">
    <property type="entry name" value="NAD(P)-binding Rossmann-like Domain"/>
    <property type="match status" value="2"/>
</dbReference>
<feature type="domain" description="Alanine dehydrogenase/pyridine nucleotide transhydrogenase N-terminal" evidence="8">
    <location>
        <begin position="4"/>
        <end position="137"/>
    </location>
</feature>
<dbReference type="PIRSF" id="PIRSF000183">
    <property type="entry name" value="Alanine_dh"/>
    <property type="match status" value="1"/>
</dbReference>
<evidence type="ECO:0000256" key="5">
    <source>
        <dbReference type="ARBA" id="ARBA00023027"/>
    </source>
</evidence>
<dbReference type="SMART" id="SM01003">
    <property type="entry name" value="AlaDh_PNT_N"/>
    <property type="match status" value="1"/>
</dbReference>
<evidence type="ECO:0000256" key="2">
    <source>
        <dbReference type="ARBA" id="ARBA00005689"/>
    </source>
</evidence>
<dbReference type="PROSITE" id="PS00837">
    <property type="entry name" value="ALADH_PNT_2"/>
    <property type="match status" value="1"/>
</dbReference>
<dbReference type="Pfam" id="PF01262">
    <property type="entry name" value="AlaDh_PNT_C"/>
    <property type="match status" value="1"/>
</dbReference>
<dbReference type="RefSeq" id="WP_373949636.1">
    <property type="nucleotide sequence ID" value="NZ_JBHDLN010000003.1"/>
</dbReference>
<dbReference type="EC" id="1.4.1.1" evidence="3 6"/>
<comment type="caution">
    <text evidence="9">The sequence shown here is derived from an EMBL/GenBank/DDBJ whole genome shotgun (WGS) entry which is preliminary data.</text>
</comment>
<dbReference type="InterPro" id="IPR008141">
    <property type="entry name" value="Ala_DH"/>
</dbReference>
<evidence type="ECO:0000256" key="6">
    <source>
        <dbReference type="PIRNR" id="PIRNR000183"/>
    </source>
</evidence>
<sequence length="374" mass="39065">MIIGIPKEIKNNENRVALTPGGAAVLRQAGHSVIVEAGAGAGSGFSDDEYAKEGAELLPSAAEVWGKAEIIMKVKEPLPAEFGFFREGLTLFTYLHLAAEPKLTEALVQHKVTAIAYETIQLPSGGLPLLTPMSEVAGRMSVQVGAQFLEKNYGGRGILLGGVPGVPPADVIILGGGIVGTNAAKMALGLGANVVVIERSAERLRYLDDVFHGRIRTLMSNPYNIANAVQKADLLIGAVLIPGAKAPKLVSEDMVRQMKPGAVIVDVAVDQGGSIATVDRVTTHSAPTYEKHGVLHYAVANMPGAVPRTSTLALTNVTIGYALELAGKGVTRALYGNPPLKLGVNTYQGHVTYPAVAEAVGLPYTGLDSLLPIS</sequence>
<dbReference type="InterPro" id="IPR007886">
    <property type="entry name" value="AlaDH/PNT_N"/>
</dbReference>
<dbReference type="PANTHER" id="PTHR42795">
    <property type="entry name" value="ALANINE DEHYDROGENASE"/>
    <property type="match status" value="1"/>
</dbReference>
<dbReference type="GO" id="GO:0000286">
    <property type="term" value="F:alanine dehydrogenase activity"/>
    <property type="evidence" value="ECO:0007669"/>
    <property type="project" value="UniProtKB-EC"/>
</dbReference>
<evidence type="ECO:0000256" key="4">
    <source>
        <dbReference type="ARBA" id="ARBA00023002"/>
    </source>
</evidence>
<comment type="pathway">
    <text evidence="1">Amino-acid degradation; L-alanine degradation via dehydrogenase pathway; NH(3) and pyruvate from L-alanine: step 1/1.</text>
</comment>
<dbReference type="EMBL" id="JBHDLN010000003">
    <property type="protein sequence ID" value="MFB0841946.1"/>
    <property type="molecule type" value="Genomic_DNA"/>
</dbReference>
<protein>
    <recommendedName>
        <fullName evidence="3 6">Alanine dehydrogenase</fullName>
        <ecNumber evidence="3 6">1.4.1.1</ecNumber>
    </recommendedName>
</protein>
<dbReference type="InterPro" id="IPR036291">
    <property type="entry name" value="NAD(P)-bd_dom_sf"/>
</dbReference>
<comment type="catalytic activity">
    <reaction evidence="6">
        <text>L-alanine + NAD(+) + H2O = pyruvate + NH4(+) + NADH + H(+)</text>
        <dbReference type="Rhea" id="RHEA:18405"/>
        <dbReference type="ChEBI" id="CHEBI:15361"/>
        <dbReference type="ChEBI" id="CHEBI:15377"/>
        <dbReference type="ChEBI" id="CHEBI:15378"/>
        <dbReference type="ChEBI" id="CHEBI:28938"/>
        <dbReference type="ChEBI" id="CHEBI:57540"/>
        <dbReference type="ChEBI" id="CHEBI:57945"/>
        <dbReference type="ChEBI" id="CHEBI:57972"/>
        <dbReference type="EC" id="1.4.1.1"/>
    </reaction>
</comment>
<evidence type="ECO:0000259" key="7">
    <source>
        <dbReference type="SMART" id="SM01002"/>
    </source>
</evidence>
<dbReference type="CDD" id="cd05305">
    <property type="entry name" value="L-AlaDH"/>
    <property type="match status" value="1"/>
</dbReference>
<reference evidence="9 10" key="1">
    <citation type="submission" date="2024-09" db="EMBL/GenBank/DDBJ databases">
        <authorList>
            <person name="Makale K.P.P."/>
            <person name="Makhzoum A."/>
            <person name="Rantong G."/>
            <person name="Rahube T.O."/>
        </authorList>
    </citation>
    <scope>NUCLEOTIDE SEQUENCE [LARGE SCALE GENOMIC DNA]</scope>
    <source>
        <strain evidence="9 10">KM_D13</strain>
    </source>
</reference>
<dbReference type="SUPFAM" id="SSF51735">
    <property type="entry name" value="NAD(P)-binding Rossmann-fold domains"/>
    <property type="match status" value="1"/>
</dbReference>
<dbReference type="SUPFAM" id="SSF52283">
    <property type="entry name" value="Formate/glycerate dehydrogenase catalytic domain-like"/>
    <property type="match status" value="1"/>
</dbReference>
<feature type="domain" description="Alanine dehydrogenase/pyridine nucleotide transhydrogenase NAD(H)-binding" evidence="7">
    <location>
        <begin position="149"/>
        <end position="298"/>
    </location>
</feature>
<evidence type="ECO:0000256" key="3">
    <source>
        <dbReference type="ARBA" id="ARBA00012897"/>
    </source>
</evidence>
<dbReference type="Pfam" id="PF05222">
    <property type="entry name" value="AlaDh_PNT_N"/>
    <property type="match status" value="1"/>
</dbReference>
<dbReference type="PANTHER" id="PTHR42795:SF1">
    <property type="entry name" value="ALANINE DEHYDROGENASE"/>
    <property type="match status" value="1"/>
</dbReference>
<comment type="similarity">
    <text evidence="2 6">Belongs to the AlaDH/PNT family.</text>
</comment>
<dbReference type="SMART" id="SM01002">
    <property type="entry name" value="AlaDh_PNT_C"/>
    <property type="match status" value="1"/>
</dbReference>
<proteinExistence type="inferred from homology"/>
<evidence type="ECO:0000313" key="10">
    <source>
        <dbReference type="Proteomes" id="UP001575622"/>
    </source>
</evidence>
<dbReference type="InterPro" id="IPR008143">
    <property type="entry name" value="Ala_DH/PNT_CS2"/>
</dbReference>
<keyword evidence="5 6" id="KW-0520">NAD</keyword>
<keyword evidence="10" id="KW-1185">Reference proteome</keyword>
<evidence type="ECO:0000259" key="8">
    <source>
        <dbReference type="SMART" id="SM01003"/>
    </source>
</evidence>
<gene>
    <name evidence="9" type="primary">ald</name>
    <name evidence="9" type="ORF">ACEU3E_07180</name>
</gene>
<organism evidence="9 10">
    <name type="scientific">Paenibacillus oleatilyticus</name>
    <dbReference type="NCBI Taxonomy" id="2594886"/>
    <lineage>
        <taxon>Bacteria</taxon>
        <taxon>Bacillati</taxon>
        <taxon>Bacillota</taxon>
        <taxon>Bacilli</taxon>
        <taxon>Bacillales</taxon>
        <taxon>Paenibacillaceae</taxon>
        <taxon>Paenibacillus</taxon>
    </lineage>
</organism>
<evidence type="ECO:0000313" key="9">
    <source>
        <dbReference type="EMBL" id="MFB0841946.1"/>
    </source>
</evidence>